<name>A0A7S3C830_9CHLO</name>
<sequence>MKKEEVDPGVRQTGAKAISELRRLERRTSLDLQEQVENDRKRHGAPGSRGGRRKRSWWSRSAAKHAAPAVVSLCVWLLWDGCLGLVGRRDDGGAVASAARALLGALLLLALGQALSGGSKRGAAVEPAFLRGTGSAPAAKAASTLRRRLRTVVLHVFGKESADRAVKKAAEAEDMLRWVCGVVGVPTTPRGASHFELLEKIDEVERAVGIQ</sequence>
<evidence type="ECO:0000313" key="3">
    <source>
        <dbReference type="EMBL" id="WZN60942.1"/>
    </source>
</evidence>
<evidence type="ECO:0000256" key="1">
    <source>
        <dbReference type="SAM" id="MobiDB-lite"/>
    </source>
</evidence>
<dbReference type="EMBL" id="CP151503">
    <property type="protein sequence ID" value="WZN60942.1"/>
    <property type="molecule type" value="Genomic_DNA"/>
</dbReference>
<dbReference type="AlphaFoldDB" id="A0A7S3C830"/>
<proteinExistence type="predicted"/>
<keyword evidence="4" id="KW-1185">Reference proteome</keyword>
<feature type="region of interest" description="Disordered" evidence="1">
    <location>
        <begin position="32"/>
        <end position="57"/>
    </location>
</feature>
<evidence type="ECO:0000313" key="2">
    <source>
        <dbReference type="EMBL" id="CAE0187944.1"/>
    </source>
</evidence>
<reference evidence="2" key="1">
    <citation type="submission" date="2021-01" db="EMBL/GenBank/DDBJ databases">
        <authorList>
            <person name="Corre E."/>
            <person name="Pelletier E."/>
            <person name="Niang G."/>
            <person name="Scheremetjew M."/>
            <person name="Finn R."/>
            <person name="Kale V."/>
            <person name="Holt S."/>
            <person name="Cochrane G."/>
            <person name="Meng A."/>
            <person name="Brown T."/>
            <person name="Cohen L."/>
        </authorList>
    </citation>
    <scope>NUCLEOTIDE SEQUENCE</scope>
    <source>
        <strain evidence="2">RCC1871</strain>
    </source>
</reference>
<protein>
    <submittedName>
        <fullName evidence="2">Uncharacterized protein</fullName>
    </submittedName>
</protein>
<dbReference type="EMBL" id="HBHZ01001271">
    <property type="protein sequence ID" value="CAE0187944.1"/>
    <property type="molecule type" value="Transcribed_RNA"/>
</dbReference>
<dbReference type="Proteomes" id="UP001472866">
    <property type="component" value="Chromosome 03"/>
</dbReference>
<organism evidence="2">
    <name type="scientific">Chloropicon roscoffensis</name>
    <dbReference type="NCBI Taxonomy" id="1461544"/>
    <lineage>
        <taxon>Eukaryota</taxon>
        <taxon>Viridiplantae</taxon>
        <taxon>Chlorophyta</taxon>
        <taxon>Chloropicophyceae</taxon>
        <taxon>Chloropicales</taxon>
        <taxon>Chloropicaceae</taxon>
        <taxon>Chloropicon</taxon>
    </lineage>
</organism>
<accession>A0A7S3C830</accession>
<evidence type="ECO:0000313" key="4">
    <source>
        <dbReference type="Proteomes" id="UP001472866"/>
    </source>
</evidence>
<reference evidence="3 4" key="2">
    <citation type="submission" date="2024-03" db="EMBL/GenBank/DDBJ databases">
        <title>Complete genome sequence of the green alga Chloropicon roscoffensis RCC1871.</title>
        <authorList>
            <person name="Lemieux C."/>
            <person name="Pombert J.-F."/>
            <person name="Otis C."/>
            <person name="Turmel M."/>
        </authorList>
    </citation>
    <scope>NUCLEOTIDE SEQUENCE [LARGE SCALE GENOMIC DNA]</scope>
    <source>
        <strain evidence="3 4">RCC1871</strain>
    </source>
</reference>
<gene>
    <name evidence="2" type="ORF">CROS1456_LOCUS1012</name>
    <name evidence="3" type="ORF">HKI87_03g24760</name>
</gene>